<evidence type="ECO:0008006" key="4">
    <source>
        <dbReference type="Google" id="ProtNLM"/>
    </source>
</evidence>
<proteinExistence type="predicted"/>
<dbReference type="EMBL" id="VWXX01000043">
    <property type="protein sequence ID" value="KAA6182601.1"/>
    <property type="molecule type" value="Genomic_DNA"/>
</dbReference>
<organism evidence="2 3">
    <name type="scientific">Thiohalocapsa marina</name>
    <dbReference type="NCBI Taxonomy" id="424902"/>
    <lineage>
        <taxon>Bacteria</taxon>
        <taxon>Pseudomonadati</taxon>
        <taxon>Pseudomonadota</taxon>
        <taxon>Gammaproteobacteria</taxon>
        <taxon>Chromatiales</taxon>
        <taxon>Chromatiaceae</taxon>
        <taxon>Thiohalocapsa</taxon>
    </lineage>
</organism>
<dbReference type="OrthoDB" id="1099791at2"/>
<gene>
    <name evidence="2" type="ORF">F2Q65_17650</name>
</gene>
<dbReference type="Gene3D" id="1.10.3210.10">
    <property type="entry name" value="Hypothetical protein af1432"/>
    <property type="match status" value="1"/>
</dbReference>
<evidence type="ECO:0000313" key="3">
    <source>
        <dbReference type="Proteomes" id="UP000322981"/>
    </source>
</evidence>
<keyword evidence="3" id="KW-1185">Reference proteome</keyword>
<feature type="region of interest" description="Disordered" evidence="1">
    <location>
        <begin position="196"/>
        <end position="306"/>
    </location>
</feature>
<dbReference type="AlphaFoldDB" id="A0A5M8FHN4"/>
<dbReference type="Proteomes" id="UP000322981">
    <property type="component" value="Unassembled WGS sequence"/>
</dbReference>
<feature type="compositionally biased region" description="Low complexity" evidence="1">
    <location>
        <begin position="284"/>
        <end position="306"/>
    </location>
</feature>
<sequence>MSQHPPPMTTAPIHIHTYSGIAFDLRAPTPDMVRLEDIVHSLSLMNRFNGAARFPYSVAQHSLHVAELLPADLRLDGLLHAAAEAYIGDMVSPLKQVMPEYKEVERRINAVVAAVFGLAWPEPPAVKQADLAVLAAEREQVLRPSYGPWFKDFPTPAPIRIQQRDWVAVKREFAEAVQAEMAGRRGLVYGRQAEGRGVAMGDPERRKADSSDDGASDRYTLITEGPAPLVDRPRSSQQRTKSLGAKAVPLPADIGEPPHPLRSPSLGAHPPVTMLPNRPRTGISSNSPSPTPSLTSALPSSRRLLL</sequence>
<dbReference type="RefSeq" id="WP_150094720.1">
    <property type="nucleotide sequence ID" value="NZ_VWXX01000043.1"/>
</dbReference>
<comment type="caution">
    <text evidence="2">The sequence shown here is derived from an EMBL/GenBank/DDBJ whole genome shotgun (WGS) entry which is preliminary data.</text>
</comment>
<reference evidence="2 3" key="1">
    <citation type="submission" date="2019-09" db="EMBL/GenBank/DDBJ databases">
        <title>Whole-genome sequence of the purple sulfur bacterium Thiohalocapsa marina DSM 19078.</title>
        <authorList>
            <person name="Kyndt J.A."/>
            <person name="Meyer T.E."/>
        </authorList>
    </citation>
    <scope>NUCLEOTIDE SEQUENCE [LARGE SCALE GENOMIC DNA]</scope>
    <source>
        <strain evidence="2 3">DSM 19078</strain>
    </source>
</reference>
<dbReference type="SUPFAM" id="SSF109604">
    <property type="entry name" value="HD-domain/PDEase-like"/>
    <property type="match status" value="1"/>
</dbReference>
<accession>A0A5M8FHN4</accession>
<protein>
    <recommendedName>
        <fullName evidence="4">Metal-dependent phosphohydrolase</fullName>
    </recommendedName>
</protein>
<evidence type="ECO:0000256" key="1">
    <source>
        <dbReference type="SAM" id="MobiDB-lite"/>
    </source>
</evidence>
<name>A0A5M8FHN4_9GAMM</name>
<evidence type="ECO:0000313" key="2">
    <source>
        <dbReference type="EMBL" id="KAA6182601.1"/>
    </source>
</evidence>